<dbReference type="Proteomes" id="UP000029917">
    <property type="component" value="Unassembled WGS sequence"/>
</dbReference>
<dbReference type="PANTHER" id="PTHR35093:SF8">
    <property type="entry name" value="OUTER MEMBRANE PROTEIN NMB0088-RELATED"/>
    <property type="match status" value="1"/>
</dbReference>
<feature type="chain" id="PRO_5001946119" evidence="8">
    <location>
        <begin position="21"/>
        <end position="385"/>
    </location>
</feature>
<gene>
    <name evidence="9" type="ORF">IC63_00270</name>
</gene>
<reference evidence="9 10" key="1">
    <citation type="submission" date="2014-09" db="EMBL/GenBank/DDBJ databases">
        <authorList>
            <person name="McGinnis J.M."/>
            <person name="Wolfgang W.J."/>
        </authorList>
    </citation>
    <scope>NUCLEOTIDE SEQUENCE [LARGE SCALE GENOMIC DNA]</scope>
    <source>
        <strain evidence="9 10">HAMBI 3106</strain>
    </source>
</reference>
<evidence type="ECO:0000256" key="2">
    <source>
        <dbReference type="ARBA" id="ARBA00008163"/>
    </source>
</evidence>
<dbReference type="GO" id="GO:0009279">
    <property type="term" value="C:cell outer membrane"/>
    <property type="evidence" value="ECO:0007669"/>
    <property type="project" value="UniProtKB-SubCell"/>
</dbReference>
<comment type="caution">
    <text evidence="9">The sequence shown here is derived from an EMBL/GenBank/DDBJ whole genome shotgun (WGS) entry which is preliminary data.</text>
</comment>
<keyword evidence="6" id="KW-0472">Membrane</keyword>
<evidence type="ECO:0000313" key="9">
    <source>
        <dbReference type="EMBL" id="KGJ09629.1"/>
    </source>
</evidence>
<dbReference type="OrthoDB" id="6679728at2"/>
<sequence length="385" mass="41255">MKHTLTGAAALLLSAAPVFAGAIERAPQSLSILFEDGNYVEFGAGRASPDVSGRDLAIYGGSRTGNVADDYSFFSLGYKHQFNDQLSGALIVEQPFGADVHYAPVTEGGSFMLGGTSAVVNSTTYTGLLRYKFNENWGVHGGLRGSRADANVTLSGQAYGPLSGYNVDLDSAWGWGYVLGASWERPDIKARVSLTYNSPIEHEFDTTETLGGAPLRAGETRTTVKTPRSWTLEGQTGVAADTLVFGSVRWVNWSEFQVRPAALSCSPASQLPPCFGVTEGLVSLEDTTTWTLGVGRKFNDNWSGSLSFAYEKAGDKLMSPLSPTTGRKSVSLAAIYTQDQWKITTGLTYAKLGDADPETGTPDVARAQMRDSDLLGFGIRVGYRF</sequence>
<protein>
    <submittedName>
        <fullName evidence="9">Aromatic hydrocarbon degradation protein</fullName>
    </submittedName>
</protein>
<evidence type="ECO:0000256" key="1">
    <source>
        <dbReference type="ARBA" id="ARBA00004571"/>
    </source>
</evidence>
<comment type="subcellular location">
    <subcellularLocation>
        <location evidence="1">Cell outer membrane</location>
        <topology evidence="1">Multi-pass membrane protein</topology>
    </subcellularLocation>
</comment>
<dbReference type="AlphaFoldDB" id="A0A099FGF5"/>
<evidence type="ECO:0000256" key="4">
    <source>
        <dbReference type="ARBA" id="ARBA00022692"/>
    </source>
</evidence>
<feature type="signal peptide" evidence="8">
    <location>
        <begin position="1"/>
        <end position="20"/>
    </location>
</feature>
<dbReference type="EMBL" id="JRKS01000001">
    <property type="protein sequence ID" value="KGJ09629.1"/>
    <property type="molecule type" value="Genomic_DNA"/>
</dbReference>
<evidence type="ECO:0000256" key="5">
    <source>
        <dbReference type="ARBA" id="ARBA00022729"/>
    </source>
</evidence>
<dbReference type="Gene3D" id="2.40.160.60">
    <property type="entry name" value="Outer membrane protein transport protein (OMPP1/FadL/TodX)"/>
    <property type="match status" value="1"/>
</dbReference>
<dbReference type="GO" id="GO:0015483">
    <property type="term" value="F:long-chain fatty acid transporting porin activity"/>
    <property type="evidence" value="ECO:0007669"/>
    <property type="project" value="TreeGrafter"/>
</dbReference>
<dbReference type="SUPFAM" id="SSF56935">
    <property type="entry name" value="Porins"/>
    <property type="match status" value="1"/>
</dbReference>
<keyword evidence="10" id="KW-1185">Reference proteome</keyword>
<dbReference type="PANTHER" id="PTHR35093">
    <property type="entry name" value="OUTER MEMBRANE PROTEIN NMB0088-RELATED"/>
    <property type="match status" value="1"/>
</dbReference>
<evidence type="ECO:0000256" key="6">
    <source>
        <dbReference type="ARBA" id="ARBA00023136"/>
    </source>
</evidence>
<evidence type="ECO:0000256" key="3">
    <source>
        <dbReference type="ARBA" id="ARBA00022452"/>
    </source>
</evidence>
<keyword evidence="3" id="KW-1134">Transmembrane beta strand</keyword>
<dbReference type="RefSeq" id="WP_036715856.1">
    <property type="nucleotide sequence ID" value="NZ_JRKS01000001.1"/>
</dbReference>
<reference evidence="9 10" key="2">
    <citation type="submission" date="2014-10" db="EMBL/GenBank/DDBJ databases">
        <title>Paracoccus sanguinis sp. nov., isolated from clinical specimens of New York State patients.</title>
        <authorList>
            <person name="Mingle L.A."/>
            <person name="Cole J.A."/>
            <person name="Lapierre P."/>
            <person name="Musser K.A."/>
        </authorList>
    </citation>
    <scope>NUCLEOTIDE SEQUENCE [LARGE SCALE GENOMIC DNA]</scope>
    <source>
        <strain evidence="9 10">HAMBI 3106</strain>
    </source>
</reference>
<name>A0A099FGF5_9RHOB</name>
<evidence type="ECO:0000256" key="7">
    <source>
        <dbReference type="ARBA" id="ARBA00023237"/>
    </source>
</evidence>
<keyword evidence="4" id="KW-0812">Transmembrane</keyword>
<evidence type="ECO:0000313" key="10">
    <source>
        <dbReference type="Proteomes" id="UP000029917"/>
    </source>
</evidence>
<keyword evidence="7" id="KW-0998">Cell outer membrane</keyword>
<comment type="similarity">
    <text evidence="2">Belongs to the OmpP1/FadL family.</text>
</comment>
<dbReference type="InterPro" id="IPR005017">
    <property type="entry name" value="OMPP1/FadL/TodX"/>
</dbReference>
<evidence type="ECO:0000256" key="8">
    <source>
        <dbReference type="SAM" id="SignalP"/>
    </source>
</evidence>
<keyword evidence="5 8" id="KW-0732">Signal</keyword>
<organism evidence="9 10">
    <name type="scientific">Paracoccus sphaerophysae</name>
    <dbReference type="NCBI Taxonomy" id="690417"/>
    <lineage>
        <taxon>Bacteria</taxon>
        <taxon>Pseudomonadati</taxon>
        <taxon>Pseudomonadota</taxon>
        <taxon>Alphaproteobacteria</taxon>
        <taxon>Rhodobacterales</taxon>
        <taxon>Paracoccaceae</taxon>
        <taxon>Paracoccus</taxon>
    </lineage>
</organism>
<dbReference type="Pfam" id="PF03349">
    <property type="entry name" value="Toluene_X"/>
    <property type="match status" value="1"/>
</dbReference>
<proteinExistence type="inferred from homology"/>
<accession>A0A099FGF5</accession>
<dbReference type="STRING" id="690417.IC63_00270"/>